<keyword evidence="1" id="KW-1133">Transmembrane helix</keyword>
<keyword evidence="4" id="KW-1185">Reference proteome</keyword>
<keyword evidence="1" id="KW-0812">Transmembrane</keyword>
<dbReference type="AlphaFoldDB" id="A0A1H6A087"/>
<keyword evidence="1" id="KW-0472">Membrane</keyword>
<accession>A0A1I1YEK2</accession>
<organism evidence="2 5">
    <name type="scientific">Saccharopolyspora kobensis</name>
    <dbReference type="NCBI Taxonomy" id="146035"/>
    <lineage>
        <taxon>Bacteria</taxon>
        <taxon>Bacillati</taxon>
        <taxon>Actinomycetota</taxon>
        <taxon>Actinomycetes</taxon>
        <taxon>Pseudonocardiales</taxon>
        <taxon>Pseudonocardiaceae</taxon>
        <taxon>Saccharopolyspora</taxon>
    </lineage>
</organism>
<dbReference type="Proteomes" id="UP000199690">
    <property type="component" value="Unassembled WGS sequence"/>
</dbReference>
<evidence type="ECO:0000313" key="4">
    <source>
        <dbReference type="Proteomes" id="UP000199690"/>
    </source>
</evidence>
<evidence type="ECO:0000313" key="2">
    <source>
        <dbReference type="EMBL" id="SEG42148.1"/>
    </source>
</evidence>
<gene>
    <name evidence="2" type="ORF">SAMN02982929_02087</name>
    <name evidence="3" type="ORF">SAMN05216506_109148</name>
</gene>
<feature type="transmembrane region" description="Helical" evidence="1">
    <location>
        <begin position="505"/>
        <end position="525"/>
    </location>
</feature>
<feature type="transmembrane region" description="Helical" evidence="1">
    <location>
        <begin position="460"/>
        <end position="480"/>
    </location>
</feature>
<dbReference type="EMBL" id="FOME01000009">
    <property type="protein sequence ID" value="SFE17428.1"/>
    <property type="molecule type" value="Genomic_DNA"/>
</dbReference>
<dbReference type="EMBL" id="FNVB01000003">
    <property type="protein sequence ID" value="SEG42148.1"/>
    <property type="molecule type" value="Genomic_DNA"/>
</dbReference>
<sequence length="531" mass="55409">MNAGAPALVRLALRRERGIAPWWILLLVALALVLVSYITRAMPTPERMAEYAELINRNSFFRALGGGSVVPDLGYLAAWRSGGFLYAFSALAALLAVVRHTRADEDAGRVELLRAGAVGRCAPLTAALLVAGGASLAGGAATAIALIGIGMEPAGSLAYGAAVSAAGWLFGAIGAVLAQLTRTARTARVLGLYLLGAAYVLRYAGDASGLLWMKWASPLGWIHAVEPYWNDRWWMLAIPLSVSAVLVVAAYRLADRRDLGAGMLPERRGPATAPGLRGPVGLAWRFQRDLLLKWAIAVAAAAAGAGGVSTMVHQWTQAPGVTTDNLLRAFGGSPGAGLVDFGLWAMILIFAHVIALYPVLAVRRMRAEERSGRAELVQSTTLTRTRWAAGHLVVLGLNTAVLLAVAGGVFGTLFAVLVGDPATDIPRVLAATLGTLPAVWLVAAVCVLAYGAVPRASTALAWAVWTAVAVLGRAAGPLYGNWGGSPFEPFHHIPNTLAGAPFDPAPALIMAGLSALLIGTGLIALRRRDFG</sequence>
<evidence type="ECO:0000256" key="1">
    <source>
        <dbReference type="SAM" id="Phobius"/>
    </source>
</evidence>
<dbReference type="RefSeq" id="WP_093355638.1">
    <property type="nucleotide sequence ID" value="NZ_FNVB01000003.1"/>
</dbReference>
<protein>
    <submittedName>
        <fullName evidence="2">ABC-2 type transport system permease protein</fullName>
    </submittedName>
</protein>
<feature type="transmembrane region" description="Helical" evidence="1">
    <location>
        <begin position="157"/>
        <end position="178"/>
    </location>
</feature>
<feature type="transmembrane region" description="Helical" evidence="1">
    <location>
        <begin position="294"/>
        <end position="315"/>
    </location>
</feature>
<dbReference type="Proteomes" id="UP000236729">
    <property type="component" value="Unassembled WGS sequence"/>
</dbReference>
<proteinExistence type="predicted"/>
<feature type="transmembrane region" description="Helical" evidence="1">
    <location>
        <begin position="392"/>
        <end position="417"/>
    </location>
</feature>
<accession>A0A1H6A087</accession>
<feature type="transmembrane region" description="Helical" evidence="1">
    <location>
        <begin position="190"/>
        <end position="213"/>
    </location>
</feature>
<feature type="transmembrane region" description="Helical" evidence="1">
    <location>
        <begin position="84"/>
        <end position="101"/>
    </location>
</feature>
<feature type="transmembrane region" description="Helical" evidence="1">
    <location>
        <begin position="122"/>
        <end position="151"/>
    </location>
</feature>
<reference evidence="2" key="2">
    <citation type="submission" date="2016-10" db="EMBL/GenBank/DDBJ databases">
        <authorList>
            <person name="de Groot N.N."/>
        </authorList>
    </citation>
    <scope>NUCLEOTIDE SEQUENCE [LARGE SCALE GENOMIC DNA]</scope>
    <source>
        <strain evidence="2">ATCC 20501</strain>
    </source>
</reference>
<feature type="transmembrane region" description="Helical" evidence="1">
    <location>
        <begin position="20"/>
        <end position="39"/>
    </location>
</feature>
<evidence type="ECO:0000313" key="5">
    <source>
        <dbReference type="Proteomes" id="UP000236729"/>
    </source>
</evidence>
<evidence type="ECO:0000313" key="3">
    <source>
        <dbReference type="EMBL" id="SFE17428.1"/>
    </source>
</evidence>
<name>A0A1H6A087_9PSEU</name>
<reference evidence="4 5" key="1">
    <citation type="submission" date="2016-10" db="EMBL/GenBank/DDBJ databases">
        <authorList>
            <person name="Varghese N."/>
            <person name="Submissions S."/>
        </authorList>
    </citation>
    <scope>NUCLEOTIDE SEQUENCE [LARGE SCALE GENOMIC DNA]</scope>
    <source>
        <strain evidence="5">ATCC 20501</strain>
        <strain evidence="3 4">CGMCC 4.3529</strain>
    </source>
</reference>
<feature type="transmembrane region" description="Helical" evidence="1">
    <location>
        <begin position="335"/>
        <end position="360"/>
    </location>
</feature>
<feature type="transmembrane region" description="Helical" evidence="1">
    <location>
        <begin position="429"/>
        <end position="453"/>
    </location>
</feature>
<feature type="transmembrane region" description="Helical" evidence="1">
    <location>
        <begin position="233"/>
        <end position="254"/>
    </location>
</feature>